<reference evidence="2" key="2">
    <citation type="journal article" date="2021" name="PeerJ">
        <title>Extensive microbial diversity within the chicken gut microbiome revealed by metagenomics and culture.</title>
        <authorList>
            <person name="Gilroy R."/>
            <person name="Ravi A."/>
            <person name="Getino M."/>
            <person name="Pursley I."/>
            <person name="Horton D.L."/>
            <person name="Alikhan N.F."/>
            <person name="Baker D."/>
            <person name="Gharbi K."/>
            <person name="Hall N."/>
            <person name="Watson M."/>
            <person name="Adriaenssens E.M."/>
            <person name="Foster-Nyarko E."/>
            <person name="Jarju S."/>
            <person name="Secka A."/>
            <person name="Antonio M."/>
            <person name="Oren A."/>
            <person name="Chaudhuri R.R."/>
            <person name="La Ragione R."/>
            <person name="Hildebrand F."/>
            <person name="Pallen M.J."/>
        </authorList>
    </citation>
    <scope>NUCLEOTIDE SEQUENCE</scope>
    <source>
        <strain evidence="2">B3-2255</strain>
    </source>
</reference>
<evidence type="ECO:0000313" key="3">
    <source>
        <dbReference type="Proteomes" id="UP000823772"/>
    </source>
</evidence>
<feature type="chain" id="PRO_5038411619" evidence="1">
    <location>
        <begin position="19"/>
        <end position="591"/>
    </location>
</feature>
<dbReference type="CDD" id="cd13121">
    <property type="entry name" value="BF2867_like_C"/>
    <property type="match status" value="1"/>
</dbReference>
<evidence type="ECO:0000256" key="1">
    <source>
        <dbReference type="SAM" id="SignalP"/>
    </source>
</evidence>
<proteinExistence type="predicted"/>
<sequence>MKKIFVFFGLLLVLSACKPSTPKINESEVQFNTEIMPYEGGISSAMQWNGGESVCIQVEDIENPGEWGEIKGYVVDGGKLTSEQPFIMAEDEGRKIVRAWTSDGTSADFPTEWAVGEDQSSGSESLSRNDFLYAVSTMGYGEDGNLSFYPQTARIIVNVLQNEYVAEASQIVSLVLGDGDMALSGAWTAPESGLNTGEWTVEGGNATISPLKLASPSSGSVATYRATVVPQNMEGKNLIVLTLDNGVVTSYVPVAGDAAAVIEAGHEYVCDVTVDGEDYALTVTVSEGGAWTDGGSTDIDSEPLNYKKYGPEDTEPKVGDYFYSDGSWSDGGLRRVYYADGTMVWDDVKPEPSLVNPDTQQSRSVIGIIFTTDTDRMGEAEKQALSGMGTEPHGLVISTSAANYGNGYAWCLYPVDETEIGIPNVMDYVSCNADINGYYYNQQIRSGRDTDYSLGLYPAFMAAEDFAEEAAGPAEGTKTTGWYLPSVGQWFDVLRNLGGINVDDGDGSYMVMSSTDFMWMDVGDVPQALNDMMENVPDESKVLYNAGDVWTSSAVSQSHARSLFLDNFGFLRGSAKSKTSSSGQVRCVLAF</sequence>
<reference evidence="2" key="1">
    <citation type="submission" date="2020-10" db="EMBL/GenBank/DDBJ databases">
        <authorList>
            <person name="Gilroy R."/>
        </authorList>
    </citation>
    <scope>NUCLEOTIDE SEQUENCE</scope>
    <source>
        <strain evidence="2">B3-2255</strain>
    </source>
</reference>
<evidence type="ECO:0000313" key="2">
    <source>
        <dbReference type="EMBL" id="MBO8481441.1"/>
    </source>
</evidence>
<dbReference type="EMBL" id="JADILY010000055">
    <property type="protein sequence ID" value="MBO8481441.1"/>
    <property type="molecule type" value="Genomic_DNA"/>
</dbReference>
<dbReference type="AlphaFoldDB" id="A0A9D9NPX0"/>
<keyword evidence="1" id="KW-0732">Signal</keyword>
<organism evidence="2 3">
    <name type="scientific">Candidatus Merdivivens faecigallinarum</name>
    <dbReference type="NCBI Taxonomy" id="2840871"/>
    <lineage>
        <taxon>Bacteria</taxon>
        <taxon>Pseudomonadati</taxon>
        <taxon>Bacteroidota</taxon>
        <taxon>Bacteroidia</taxon>
        <taxon>Bacteroidales</taxon>
        <taxon>Muribaculaceae</taxon>
        <taxon>Muribaculaceae incertae sedis</taxon>
        <taxon>Candidatus Merdivivens</taxon>
    </lineage>
</organism>
<dbReference type="Gene3D" id="2.60.40.2630">
    <property type="match status" value="1"/>
</dbReference>
<comment type="caution">
    <text evidence="2">The sequence shown here is derived from an EMBL/GenBank/DDBJ whole genome shotgun (WGS) entry which is preliminary data.</text>
</comment>
<dbReference type="PROSITE" id="PS51257">
    <property type="entry name" value="PROKAR_LIPOPROTEIN"/>
    <property type="match status" value="1"/>
</dbReference>
<dbReference type="InterPro" id="IPR025049">
    <property type="entry name" value="Mfa-like_1"/>
</dbReference>
<gene>
    <name evidence="2" type="ORF">IAC87_02710</name>
</gene>
<dbReference type="Proteomes" id="UP000823772">
    <property type="component" value="Unassembled WGS sequence"/>
</dbReference>
<feature type="signal peptide" evidence="1">
    <location>
        <begin position="1"/>
        <end position="18"/>
    </location>
</feature>
<dbReference type="Pfam" id="PF13149">
    <property type="entry name" value="Mfa_like_1"/>
    <property type="match status" value="1"/>
</dbReference>
<accession>A0A9D9NPX0</accession>
<protein>
    <submittedName>
        <fullName evidence="2">Fimbrillin family protein</fullName>
    </submittedName>
</protein>
<name>A0A9D9NPX0_9BACT</name>